<evidence type="ECO:0000256" key="2">
    <source>
        <dbReference type="ARBA" id="ARBA00022801"/>
    </source>
</evidence>
<evidence type="ECO:0000313" key="6">
    <source>
        <dbReference type="Proteomes" id="UP000321638"/>
    </source>
</evidence>
<dbReference type="GO" id="GO:0016787">
    <property type="term" value="F:hydrolase activity"/>
    <property type="evidence" value="ECO:0007669"/>
    <property type="project" value="UniProtKB-KW"/>
</dbReference>
<evidence type="ECO:0000313" key="5">
    <source>
        <dbReference type="EMBL" id="TXL74837.1"/>
    </source>
</evidence>
<dbReference type="PROSITE" id="PS51462">
    <property type="entry name" value="NUDIX"/>
    <property type="match status" value="1"/>
</dbReference>
<dbReference type="PRINTS" id="PR00502">
    <property type="entry name" value="NUDIXFAMILY"/>
</dbReference>
<protein>
    <submittedName>
        <fullName evidence="5">NUDIX hydrolase</fullName>
    </submittedName>
</protein>
<dbReference type="InterPro" id="IPR020476">
    <property type="entry name" value="Nudix_hydrolase"/>
</dbReference>
<comment type="cofactor">
    <cofactor evidence="1">
        <name>Mg(2+)</name>
        <dbReference type="ChEBI" id="CHEBI:18420"/>
    </cofactor>
</comment>
<organism evidence="5 6">
    <name type="scientific">Vineibacter terrae</name>
    <dbReference type="NCBI Taxonomy" id="2586908"/>
    <lineage>
        <taxon>Bacteria</taxon>
        <taxon>Pseudomonadati</taxon>
        <taxon>Pseudomonadota</taxon>
        <taxon>Alphaproteobacteria</taxon>
        <taxon>Hyphomicrobiales</taxon>
        <taxon>Vineibacter</taxon>
    </lineage>
</organism>
<dbReference type="PANTHER" id="PTHR43736">
    <property type="entry name" value="ADP-RIBOSE PYROPHOSPHATASE"/>
    <property type="match status" value="1"/>
</dbReference>
<gene>
    <name evidence="5" type="ORF">FHP25_15605</name>
</gene>
<dbReference type="OrthoDB" id="129709at2"/>
<proteinExistence type="inferred from homology"/>
<dbReference type="Pfam" id="PF00293">
    <property type="entry name" value="NUDIX"/>
    <property type="match status" value="1"/>
</dbReference>
<evidence type="ECO:0000256" key="1">
    <source>
        <dbReference type="ARBA" id="ARBA00001946"/>
    </source>
</evidence>
<reference evidence="5 6" key="1">
    <citation type="submission" date="2019-06" db="EMBL/GenBank/DDBJ databases">
        <title>New taxonomy in bacterial strain CC-CFT640, isolated from vineyard.</title>
        <authorList>
            <person name="Lin S.-Y."/>
            <person name="Tsai C.-F."/>
            <person name="Young C.-C."/>
        </authorList>
    </citation>
    <scope>NUCLEOTIDE SEQUENCE [LARGE SCALE GENOMIC DNA]</scope>
    <source>
        <strain evidence="5 6">CC-CFT640</strain>
    </source>
</reference>
<dbReference type="InterPro" id="IPR020084">
    <property type="entry name" value="NUDIX_hydrolase_CS"/>
</dbReference>
<keyword evidence="6" id="KW-1185">Reference proteome</keyword>
<dbReference type="RefSeq" id="WP_147847879.1">
    <property type="nucleotide sequence ID" value="NZ_VDUZ01000016.1"/>
</dbReference>
<sequence length="196" mass="21823">MTDSSHDPAARIPALVQRYLARFPAEKTRLAPLLDRLADPTDLFARTSMSGHVTGSAFVVDPRRDVILMVHHATLDRWFQPGGHVDAGESPKDGAAREAWEETGLQRFVPSDWAGDAALPLDIDPHMIPANPRRGERQHYHFDFRYLFTADSTQKLAAQDAEVKEARWVPVDSLPDNDPDGVWKIVVVKLRAALAA</sequence>
<feature type="domain" description="Nudix hydrolase" evidence="4">
    <location>
        <begin position="50"/>
        <end position="191"/>
    </location>
</feature>
<keyword evidence="2 3" id="KW-0378">Hydrolase</keyword>
<evidence type="ECO:0000259" key="4">
    <source>
        <dbReference type="PROSITE" id="PS51462"/>
    </source>
</evidence>
<comment type="similarity">
    <text evidence="3">Belongs to the Nudix hydrolase family.</text>
</comment>
<dbReference type="InterPro" id="IPR000086">
    <property type="entry name" value="NUDIX_hydrolase_dom"/>
</dbReference>
<dbReference type="SUPFAM" id="SSF55811">
    <property type="entry name" value="Nudix"/>
    <property type="match status" value="1"/>
</dbReference>
<dbReference type="InterPro" id="IPR015797">
    <property type="entry name" value="NUDIX_hydrolase-like_dom_sf"/>
</dbReference>
<dbReference type="EMBL" id="VDUZ01000016">
    <property type="protein sequence ID" value="TXL74837.1"/>
    <property type="molecule type" value="Genomic_DNA"/>
</dbReference>
<dbReference type="Gene3D" id="3.90.79.10">
    <property type="entry name" value="Nucleoside Triphosphate Pyrophosphohydrolase"/>
    <property type="match status" value="1"/>
</dbReference>
<dbReference type="Proteomes" id="UP000321638">
    <property type="component" value="Unassembled WGS sequence"/>
</dbReference>
<dbReference type="CDD" id="cd03674">
    <property type="entry name" value="NUDIX_Hydrolase"/>
    <property type="match status" value="1"/>
</dbReference>
<dbReference type="PANTHER" id="PTHR43736:SF1">
    <property type="entry name" value="DIHYDRONEOPTERIN TRIPHOSPHATE DIPHOSPHATASE"/>
    <property type="match status" value="1"/>
</dbReference>
<comment type="caution">
    <text evidence="5">The sequence shown here is derived from an EMBL/GenBank/DDBJ whole genome shotgun (WGS) entry which is preliminary data.</text>
</comment>
<name>A0A5C8PN40_9HYPH</name>
<dbReference type="AlphaFoldDB" id="A0A5C8PN40"/>
<accession>A0A5C8PN40</accession>
<evidence type="ECO:0000256" key="3">
    <source>
        <dbReference type="RuleBase" id="RU003476"/>
    </source>
</evidence>
<dbReference type="PROSITE" id="PS00893">
    <property type="entry name" value="NUDIX_BOX"/>
    <property type="match status" value="1"/>
</dbReference>